<name>A0A1H5Y9B7_9PROT</name>
<protein>
    <submittedName>
        <fullName evidence="1">Uncharacterized protein</fullName>
    </submittedName>
</protein>
<dbReference type="AlphaFoldDB" id="A0A1H5Y9B7"/>
<gene>
    <name evidence="1" type="ORF">SAMN05216334_1431</name>
</gene>
<dbReference type="EMBL" id="FNUX01000043">
    <property type="protein sequence ID" value="SEG20611.1"/>
    <property type="molecule type" value="Genomic_DNA"/>
</dbReference>
<dbReference type="Proteomes" id="UP000236753">
    <property type="component" value="Unassembled WGS sequence"/>
</dbReference>
<proteinExistence type="predicted"/>
<feature type="non-terminal residue" evidence="1">
    <location>
        <position position="1"/>
    </location>
</feature>
<reference evidence="1 2" key="1">
    <citation type="submission" date="2016-10" db="EMBL/GenBank/DDBJ databases">
        <authorList>
            <person name="de Groot N.N."/>
        </authorList>
    </citation>
    <scope>NUCLEOTIDE SEQUENCE [LARGE SCALE GENOMIC DNA]</scope>
    <source>
        <strain evidence="1 2">Nm13</strain>
    </source>
</reference>
<evidence type="ECO:0000313" key="2">
    <source>
        <dbReference type="Proteomes" id="UP000236753"/>
    </source>
</evidence>
<evidence type="ECO:0000313" key="1">
    <source>
        <dbReference type="EMBL" id="SEG20611.1"/>
    </source>
</evidence>
<accession>A0A1H5Y9B7</accession>
<sequence>HKASPAAHPFNSSFTHQPAYALMIDPDSTIGQFNGNAGAAIRTITFAVYRHDLLDQSAVGNDSLVGRAFSPVIVTAVRYTKCFT</sequence>
<organism evidence="1 2">
    <name type="scientific">Nitrosomonas ureae</name>
    <dbReference type="NCBI Taxonomy" id="44577"/>
    <lineage>
        <taxon>Bacteria</taxon>
        <taxon>Pseudomonadati</taxon>
        <taxon>Pseudomonadota</taxon>
        <taxon>Betaproteobacteria</taxon>
        <taxon>Nitrosomonadales</taxon>
        <taxon>Nitrosomonadaceae</taxon>
        <taxon>Nitrosomonas</taxon>
    </lineage>
</organism>